<feature type="region of interest" description="Disordered" evidence="6">
    <location>
        <begin position="143"/>
        <end position="227"/>
    </location>
</feature>
<evidence type="ECO:0000256" key="2">
    <source>
        <dbReference type="ARBA" id="ARBA00023015"/>
    </source>
</evidence>
<accession>A0A9P0CJF8</accession>
<dbReference type="Proteomes" id="UP001153636">
    <property type="component" value="Chromosome 13"/>
</dbReference>
<evidence type="ECO:0000256" key="6">
    <source>
        <dbReference type="SAM" id="MobiDB-lite"/>
    </source>
</evidence>
<gene>
    <name evidence="8" type="ORF">PSYICH_LOCUS3720</name>
</gene>
<dbReference type="SUPFAM" id="SSF46689">
    <property type="entry name" value="Homeodomain-like"/>
    <property type="match status" value="1"/>
</dbReference>
<protein>
    <recommendedName>
        <fullName evidence="7">Myb-like domain-containing protein</fullName>
    </recommendedName>
</protein>
<feature type="compositionally biased region" description="Basic and acidic residues" evidence="6">
    <location>
        <begin position="1247"/>
        <end position="1258"/>
    </location>
</feature>
<keyword evidence="3" id="KW-0804">Transcription</keyword>
<proteinExistence type="predicted"/>
<feature type="domain" description="Myb-like" evidence="7">
    <location>
        <begin position="1430"/>
        <end position="1477"/>
    </location>
</feature>
<keyword evidence="4 5" id="KW-0539">Nucleus</keyword>
<dbReference type="Gene3D" id="1.10.10.60">
    <property type="entry name" value="Homeodomain-like"/>
    <property type="match status" value="1"/>
</dbReference>
<dbReference type="EMBL" id="OV651825">
    <property type="protein sequence ID" value="CAH1102616.1"/>
    <property type="molecule type" value="Genomic_DNA"/>
</dbReference>
<dbReference type="InterPro" id="IPR003822">
    <property type="entry name" value="PAH"/>
</dbReference>
<evidence type="ECO:0000256" key="4">
    <source>
        <dbReference type="ARBA" id="ARBA00023242"/>
    </source>
</evidence>
<feature type="region of interest" description="Disordered" evidence="6">
    <location>
        <begin position="1201"/>
        <end position="1431"/>
    </location>
</feature>
<feature type="compositionally biased region" description="Acidic residues" evidence="6">
    <location>
        <begin position="1394"/>
        <end position="1403"/>
    </location>
</feature>
<dbReference type="InterPro" id="IPR052435">
    <property type="entry name" value="YY1-Transcr_Regul"/>
</dbReference>
<feature type="compositionally biased region" description="Basic residues" evidence="6">
    <location>
        <begin position="1231"/>
        <end position="1246"/>
    </location>
</feature>
<comment type="subcellular location">
    <subcellularLocation>
        <location evidence="1 5">Nucleus</location>
    </subcellularLocation>
</comment>
<evidence type="ECO:0000313" key="8">
    <source>
        <dbReference type="EMBL" id="CAH1102616.1"/>
    </source>
</evidence>
<evidence type="ECO:0000256" key="3">
    <source>
        <dbReference type="ARBA" id="ARBA00023163"/>
    </source>
</evidence>
<dbReference type="GO" id="GO:0003712">
    <property type="term" value="F:transcription coregulator activity"/>
    <property type="evidence" value="ECO:0007669"/>
    <property type="project" value="TreeGrafter"/>
</dbReference>
<dbReference type="OrthoDB" id="6257037at2759"/>
<evidence type="ECO:0000256" key="1">
    <source>
        <dbReference type="ARBA" id="ARBA00004123"/>
    </source>
</evidence>
<feature type="compositionally biased region" description="Polar residues" evidence="6">
    <location>
        <begin position="1404"/>
        <end position="1420"/>
    </location>
</feature>
<dbReference type="Pfam" id="PF21227">
    <property type="entry name" value="Myb_DNA-binding_7"/>
    <property type="match status" value="1"/>
</dbReference>
<dbReference type="PROSITE" id="PS50090">
    <property type="entry name" value="MYB_LIKE"/>
    <property type="match status" value="1"/>
</dbReference>
<feature type="compositionally biased region" description="Acidic residues" evidence="6">
    <location>
        <begin position="159"/>
        <end position="173"/>
    </location>
</feature>
<feature type="compositionally biased region" description="Low complexity" evidence="6">
    <location>
        <begin position="1206"/>
        <end position="1215"/>
    </location>
</feature>
<dbReference type="InterPro" id="IPR009057">
    <property type="entry name" value="Homeodomain-like_sf"/>
</dbReference>
<evidence type="ECO:0000259" key="7">
    <source>
        <dbReference type="PROSITE" id="PS50090"/>
    </source>
</evidence>
<name>A0A9P0CJF8_9CUCU</name>
<dbReference type="InterPro" id="IPR001005">
    <property type="entry name" value="SANT/Myb"/>
</dbReference>
<evidence type="ECO:0000256" key="5">
    <source>
        <dbReference type="PROSITE-ProRule" id="PRU00810"/>
    </source>
</evidence>
<feature type="region of interest" description="Disordered" evidence="6">
    <location>
        <begin position="1"/>
        <end position="20"/>
    </location>
</feature>
<feature type="compositionally biased region" description="Basic and acidic residues" evidence="6">
    <location>
        <begin position="1292"/>
        <end position="1352"/>
    </location>
</feature>
<dbReference type="PROSITE" id="PS51477">
    <property type="entry name" value="PAH"/>
    <property type="match status" value="1"/>
</dbReference>
<dbReference type="PANTHER" id="PTHR16088:SF3">
    <property type="entry name" value="GON-4-LIKE PROTEIN"/>
    <property type="match status" value="1"/>
</dbReference>
<reference evidence="8" key="1">
    <citation type="submission" date="2022-01" db="EMBL/GenBank/DDBJ databases">
        <authorList>
            <person name="King R."/>
        </authorList>
    </citation>
    <scope>NUCLEOTIDE SEQUENCE</scope>
</reference>
<feature type="compositionally biased region" description="Polar residues" evidence="6">
    <location>
        <begin position="1"/>
        <end position="10"/>
    </location>
</feature>
<dbReference type="PANTHER" id="PTHR16088">
    <property type="entry name" value="YY1 ASSOCIATED PROTEIN-RELATED"/>
    <property type="match status" value="1"/>
</dbReference>
<evidence type="ECO:0000313" key="9">
    <source>
        <dbReference type="Proteomes" id="UP001153636"/>
    </source>
</evidence>
<feature type="compositionally biased region" description="Pro residues" evidence="6">
    <location>
        <begin position="184"/>
        <end position="194"/>
    </location>
</feature>
<organism evidence="8 9">
    <name type="scientific">Psylliodes chrysocephalus</name>
    <dbReference type="NCBI Taxonomy" id="3402493"/>
    <lineage>
        <taxon>Eukaryota</taxon>
        <taxon>Metazoa</taxon>
        <taxon>Ecdysozoa</taxon>
        <taxon>Arthropoda</taxon>
        <taxon>Hexapoda</taxon>
        <taxon>Insecta</taxon>
        <taxon>Pterygota</taxon>
        <taxon>Neoptera</taxon>
        <taxon>Endopterygota</taxon>
        <taxon>Coleoptera</taxon>
        <taxon>Polyphaga</taxon>
        <taxon>Cucujiformia</taxon>
        <taxon>Chrysomeloidea</taxon>
        <taxon>Chrysomelidae</taxon>
        <taxon>Galerucinae</taxon>
        <taxon>Alticini</taxon>
        <taxon>Psylliodes</taxon>
    </lineage>
</organism>
<sequence length="1489" mass="170420">MDNERSSPIQEDSDNSGDNLEIVIENVTRKRKQPPTPTASEKRIIESIEDELEKRLDEKALKTNLNAVHVKNIIKHVVTNEYVLHLIRNVENSARDPEGSGLVFEPKLTRSKAKELCSSLDTLPSVSWTSPKPISEVQALFTEDLQEDSSGDEYVPGIGDEEGEKEDESEDDRDSSSIFSDPPSVEPPTPPPAPSCSDSCTQTNWTDDGIFKIPSLPRDKEETTDDANIALRTRSKLCLSSTPLEEIEEAFVPPDITTDMYEMECDNEDWMNFLKTFTRPLDEIVKAPEEEDLDPEYNVLADEEIDKPDKEELRVDKAVKVSRKELNDLMAELYEFCTTEQAYLNTMEDDEDKGESQFSLSQLTNTTLETSELNNSTIVPDETSITEKINKTETTNMFCGIQISLLEQQLRQHVQILTQNYLLTYQHPELHSHSRQLKEYLLNLKFLAGDKHTSLFRTLNLESAINMINYYDNLVSSDVEEVKEMKLHVERVIFESLKNKQTGNEYIVTFPELILKTISNSDIFLYPSLLPKIPFKTERFFKNFVFFSESESQLIAMGLEQFIPIACDELVKVKHKHKLLKVVSEYIHEYMLPIKQPHQILRKITQSNFTRCADNPIKYYFKNEKAPVCIQYVIPLEQLKVLPPCQRKPEELPHQWKNYIYPPNKNSAISPISTFLVQPITISTSNIQKTLFCKGPISSSTPVCPKKRVSRIKRVSRRRQLIKQSNCSKYDPITKFVKCIGKVSSIDKVLDLFSLDTTHDCDVNISIHSKIEEIDKINETASPGKDIQDKNTFVENKIINKLSPYPPMFPSMPSLFTPVKINSQDEEEDKGIPVKRDISLEISEEGITSFPSCSSLNISTKTSDSSVKQDVSIQETKVEATLKDNQDDINALLLASSTVKSTIKKEISGADKKKAKQKKEFLANLSISTPESREIEKQKNEMFALAYYDKMRETLEIESYHKVMQILNDYEEGDAVDLYRKVEVILRPKYKDLADEFLLFLREREAAAVGRLIPWIRMNNRSKFLRKLEIFFKDQPSQLKKIYHSLTELSQTVGVSMEKIKTTLLPMFKGNAVITDLFLQNFMDETPPPSLLDGPYENFDVNKEMARPANEESFETIAVPDVFDKYGNLTCICSCHEIEDAEFKSRYRHCTRCGTKFINGKVYMATGRGLRPARVSFLTSPNADHHSRLADKSLLSFIQRKKRLDSSPSKTSTSSAKENPDEDTDEDGDKKKKPKRKPPQRRTKKQKSTEETVKEPRKSPGTGKGKNLNKEFKQTTPRKRANSLKKNATKNVKTEPVKTEIEQQNETELKEHNELKLEDHIENELEQHNETELEHIEEAEMEEHVEVEENKSYLKPGSSEGQQKRLHEESCEEGAGESSNEIKPGSPEQHTAESESEFCEESSQDNCESDSNSSTTSTPKSYAEMLEQNSSWKREEDKIILEVFQTENDKDHAFVAIANQLSNRTVDEIKSRFDTLMDLLMKTVEDHRD</sequence>
<dbReference type="GO" id="GO:0006355">
    <property type="term" value="P:regulation of DNA-templated transcription"/>
    <property type="evidence" value="ECO:0007669"/>
    <property type="project" value="InterPro"/>
</dbReference>
<keyword evidence="2" id="KW-0805">Transcription regulation</keyword>
<keyword evidence="9" id="KW-1185">Reference proteome</keyword>
<dbReference type="GO" id="GO:0005634">
    <property type="term" value="C:nucleus"/>
    <property type="evidence" value="ECO:0007669"/>
    <property type="project" value="UniProtKB-SubCell"/>
</dbReference>